<dbReference type="InterPro" id="IPR051128">
    <property type="entry name" value="EgtD_Methyltrsf_superfamily"/>
</dbReference>
<dbReference type="Gene3D" id="3.90.1580.10">
    <property type="entry name" value="paralog of FGE (formylglycine-generating enzyme)"/>
    <property type="match status" value="1"/>
</dbReference>
<evidence type="ECO:0000259" key="8">
    <source>
        <dbReference type="Pfam" id="PF03781"/>
    </source>
</evidence>
<evidence type="ECO:0000259" key="10">
    <source>
        <dbReference type="Pfam" id="PF12867"/>
    </source>
</evidence>
<dbReference type="Pfam" id="PF12867">
    <property type="entry name" value="DinB_2"/>
    <property type="match status" value="1"/>
</dbReference>
<evidence type="ECO:0000256" key="6">
    <source>
        <dbReference type="ARBA" id="ARBA00037882"/>
    </source>
</evidence>
<keyword evidence="2" id="KW-0808">Transferase</keyword>
<feature type="domain" description="Sulfatase-modifying factor enzyme-like" evidence="8">
    <location>
        <begin position="625"/>
        <end position="929"/>
    </location>
</feature>
<protein>
    <submittedName>
        <fullName evidence="11">Ergothioneine biosynthesis protein 1</fullName>
    </submittedName>
</protein>
<comment type="pathway">
    <text evidence="6">Amino-acid biosynthesis; ergothioneine biosynthesis.</text>
</comment>
<evidence type="ECO:0000256" key="3">
    <source>
        <dbReference type="ARBA" id="ARBA00022691"/>
    </source>
</evidence>
<gene>
    <name evidence="11" type="ORF">SUNI508_13721</name>
</gene>
<dbReference type="Pfam" id="PF03781">
    <property type="entry name" value="FGE-sulfatase"/>
    <property type="match status" value="1"/>
</dbReference>
<feature type="region of interest" description="Disordered" evidence="7">
    <location>
        <begin position="1"/>
        <end position="24"/>
    </location>
</feature>
<name>A0ABR2VBM6_9PEZI</name>
<dbReference type="PANTHER" id="PTHR43397">
    <property type="entry name" value="ERGOTHIONEINE BIOSYNTHESIS PROTEIN 1"/>
    <property type="match status" value="1"/>
</dbReference>
<evidence type="ECO:0000313" key="12">
    <source>
        <dbReference type="Proteomes" id="UP001408356"/>
    </source>
</evidence>
<accession>A0ABR2VBM6</accession>
<dbReference type="SUPFAM" id="SSF56436">
    <property type="entry name" value="C-type lectin-like"/>
    <property type="match status" value="1"/>
</dbReference>
<evidence type="ECO:0000313" key="11">
    <source>
        <dbReference type="EMBL" id="KAK9424310.1"/>
    </source>
</evidence>
<keyword evidence="4" id="KW-0560">Oxidoreductase</keyword>
<dbReference type="NCBIfam" id="TIGR03439">
    <property type="entry name" value="methyl_EasF"/>
    <property type="match status" value="1"/>
</dbReference>
<sequence>MPSATEMFFESREMSPGLKAGKGTTRSFNSNASIDIIDIRQAAVELNLKEEIHQLLRPQEGPRKMPTLLLYSEKGLQLFEQITYLEEYYLTNSEIQVLRRSARSIARAIPSGAMVVELGSGNLRKVQILLQALEDAGKDIDYYALDLDKQELERTLAQVPSFKFVKCHGLHGTYDDGRDWLKQPSLSARPKCVMSLGSSIGEISPPRETHERALTRVYAGNFHRDEAAAFLRGFSDVLRPSDTFLLGLDSCTNPSKVYHAYNDQQADWLRFVLNGLRHANEVLEAEVFHLNDWQVIGEYVFDIEGGRHQAFYAPVRDVTILGETIKSQERIQVEQSLKYSEDGMKKLWAEAGVVETERWMTDGDEYGKQASKAVLVPPALLVRPGNYGGLPICARRLHLLTKPTTMPFSLEPARYAGSVAPTLGDWDALWSTWDTVTRRMLPNEELLDKPIKLRNACIFYLGHIPTFLDIQLTKTTKQPPTNPASYCAIFERGIDPDVDNPELCHSHSEIPDEWPQLAEILQYQNDVRARLIGLYSGGTEQISRHVARAIWVAFEHEVMHMETLLYMMLQSDKTMPPPHIPRPDFEGLAQAAQAERTANEWFSIPEQDIVIGLDDPEADMKARGHFGWDNEKPARKVHVHSFQAKGRPITNEEYAHYMYEKNVTKLPTSWADAPQVHINGTDGHSHEHTNGHTNGHVNGNTNGHTNGHANGSTLLPPSFLEGKTVRTVYGMVPLKYALDWPVFASYDELAGCAAWMGGRIPSFEETRSIYAYVNYLKKEEAERKLGKTVPAVNGHLVNNGVEETPPSRAQVPVNGESSGNDDLFIDLSTANVGFNHWHPVAVTSRGNRLAGQGEMGGVWEWTSSTLAKHEGFEPMALYPAYTADFFDGKHNIVLGGSWATHPRVAGRKSFVNWYQRNYLYAWVGARLVRDS</sequence>
<dbReference type="InterPro" id="IPR019257">
    <property type="entry name" value="MeTrfase_dom"/>
</dbReference>
<evidence type="ECO:0000256" key="5">
    <source>
        <dbReference type="ARBA" id="ARBA00023004"/>
    </source>
</evidence>
<dbReference type="InterPro" id="IPR024775">
    <property type="entry name" value="DinB-like"/>
</dbReference>
<dbReference type="Gene3D" id="3.40.50.150">
    <property type="entry name" value="Vaccinia Virus protein VP39"/>
    <property type="match status" value="1"/>
</dbReference>
<dbReference type="EMBL" id="JARVKF010000043">
    <property type="protein sequence ID" value="KAK9424310.1"/>
    <property type="molecule type" value="Genomic_DNA"/>
</dbReference>
<evidence type="ECO:0000259" key="9">
    <source>
        <dbReference type="Pfam" id="PF10017"/>
    </source>
</evidence>
<feature type="region of interest" description="Disordered" evidence="7">
    <location>
        <begin position="678"/>
        <end position="717"/>
    </location>
</feature>
<evidence type="ECO:0000256" key="1">
    <source>
        <dbReference type="ARBA" id="ARBA00022603"/>
    </source>
</evidence>
<feature type="domain" description="DinB-like" evidence="10">
    <location>
        <begin position="440"/>
        <end position="563"/>
    </location>
</feature>
<dbReference type="InterPro" id="IPR029063">
    <property type="entry name" value="SAM-dependent_MTases_sf"/>
</dbReference>
<dbReference type="InterPro" id="IPR017805">
    <property type="entry name" value="SAM_MeTrfase_EasF-type_put"/>
</dbReference>
<organism evidence="11 12">
    <name type="scientific">Seiridium unicorne</name>
    <dbReference type="NCBI Taxonomy" id="138068"/>
    <lineage>
        <taxon>Eukaryota</taxon>
        <taxon>Fungi</taxon>
        <taxon>Dikarya</taxon>
        <taxon>Ascomycota</taxon>
        <taxon>Pezizomycotina</taxon>
        <taxon>Sordariomycetes</taxon>
        <taxon>Xylariomycetidae</taxon>
        <taxon>Amphisphaeriales</taxon>
        <taxon>Sporocadaceae</taxon>
        <taxon>Seiridium</taxon>
    </lineage>
</organism>
<dbReference type="PANTHER" id="PTHR43397:SF1">
    <property type="entry name" value="ERGOTHIONEINE BIOSYNTHESIS PROTEIN 1"/>
    <property type="match status" value="1"/>
</dbReference>
<keyword evidence="3" id="KW-0949">S-adenosyl-L-methionine</keyword>
<comment type="caution">
    <text evidence="11">The sequence shown here is derived from an EMBL/GenBank/DDBJ whole genome shotgun (WGS) entry which is preliminary data.</text>
</comment>
<keyword evidence="12" id="KW-1185">Reference proteome</keyword>
<dbReference type="InterPro" id="IPR005532">
    <property type="entry name" value="SUMF_dom"/>
</dbReference>
<feature type="domain" description="Histidine-specific methyltransferase SAM-dependent" evidence="9">
    <location>
        <begin position="49"/>
        <end position="207"/>
    </location>
</feature>
<evidence type="ECO:0000256" key="7">
    <source>
        <dbReference type="SAM" id="MobiDB-lite"/>
    </source>
</evidence>
<dbReference type="Pfam" id="PF10017">
    <property type="entry name" value="Methyltransf_33"/>
    <property type="match status" value="2"/>
</dbReference>
<evidence type="ECO:0000256" key="2">
    <source>
        <dbReference type="ARBA" id="ARBA00022679"/>
    </source>
</evidence>
<dbReference type="Proteomes" id="UP001408356">
    <property type="component" value="Unassembled WGS sequence"/>
</dbReference>
<proteinExistence type="predicted"/>
<feature type="compositionally biased region" description="Low complexity" evidence="7">
    <location>
        <begin position="691"/>
        <end position="713"/>
    </location>
</feature>
<feature type="domain" description="Histidine-specific methyltransferase SAM-dependent" evidence="9">
    <location>
        <begin position="220"/>
        <end position="368"/>
    </location>
</feature>
<dbReference type="InterPro" id="IPR016187">
    <property type="entry name" value="CTDL_fold"/>
</dbReference>
<keyword evidence="5" id="KW-0408">Iron</keyword>
<evidence type="ECO:0000256" key="4">
    <source>
        <dbReference type="ARBA" id="ARBA00023002"/>
    </source>
</evidence>
<reference evidence="11 12" key="1">
    <citation type="journal article" date="2024" name="J. Plant Pathol.">
        <title>Sequence and assembly of the genome of Seiridium unicorne, isolate CBS 538.82, causal agent of cypress canker disease.</title>
        <authorList>
            <person name="Scali E."/>
            <person name="Rocca G.D."/>
            <person name="Danti R."/>
            <person name="Garbelotto M."/>
            <person name="Barberini S."/>
            <person name="Baroncelli R."/>
            <person name="Emiliani G."/>
        </authorList>
    </citation>
    <scope>NUCLEOTIDE SEQUENCE [LARGE SCALE GENOMIC DNA]</scope>
    <source>
        <strain evidence="11 12">BM-138-508</strain>
    </source>
</reference>
<dbReference type="InterPro" id="IPR042095">
    <property type="entry name" value="SUMF_sf"/>
</dbReference>
<keyword evidence="1" id="KW-0489">Methyltransferase</keyword>